<proteinExistence type="predicted"/>
<accession>A0ABS9MPX9</accession>
<comment type="caution">
    <text evidence="1">The sequence shown here is derived from an EMBL/GenBank/DDBJ whole genome shotgun (WGS) entry which is preliminary data.</text>
</comment>
<evidence type="ECO:0000313" key="1">
    <source>
        <dbReference type="EMBL" id="MCG5030672.1"/>
    </source>
</evidence>
<protein>
    <submittedName>
        <fullName evidence="1">Tat pathway signal protein</fullName>
    </submittedName>
</protein>
<dbReference type="RefSeq" id="WP_237978325.1">
    <property type="nucleotide sequence ID" value="NZ_JAKNCT010000004.1"/>
</dbReference>
<evidence type="ECO:0000313" key="2">
    <source>
        <dbReference type="Proteomes" id="UP001297600"/>
    </source>
</evidence>
<sequence length="182" mass="19979">MIASACAYEMALKPALPPPAWDGEKMFVEFAEKGWTVPTPGPEGRVEAYVAIDLQCPKSMALFRAAKPLADRLCVHWLPIAAVNFNSDPQATMILMSGDPWKKLDEHVEHFGDEAFRGLPVDQKEVWKLPQEVRMKVWANSKLARWNGTRGLPMGVVKTRAGEYRALTAGMSTGDIAAAAGL</sequence>
<name>A0ABS9MPX9_9BURK</name>
<gene>
    <name evidence="1" type="ORF">MAF45_04330</name>
</gene>
<keyword evidence="2" id="KW-1185">Reference proteome</keyword>
<reference evidence="1 2" key="1">
    <citation type="submission" date="2022-02" db="EMBL/GenBank/DDBJ databases">
        <title>Mesosutterella porci, a novel member of the family Sutterellaceae from pig feces.</title>
        <authorList>
            <person name="Wylensek D."/>
            <person name="Clavel T."/>
        </authorList>
    </citation>
    <scope>NUCLEOTIDE SEQUENCE [LARGE SCALE GENOMIC DNA]</scope>
    <source>
        <strain evidence="2">oilRF-744-wt-GAM-9</strain>
    </source>
</reference>
<organism evidence="1 2">
    <name type="scientific">Mesosutterella porci</name>
    <dbReference type="NCBI Taxonomy" id="2915351"/>
    <lineage>
        <taxon>Bacteria</taxon>
        <taxon>Pseudomonadati</taxon>
        <taxon>Pseudomonadota</taxon>
        <taxon>Betaproteobacteria</taxon>
        <taxon>Burkholderiales</taxon>
        <taxon>Sutterellaceae</taxon>
        <taxon>Mesosutterella</taxon>
    </lineage>
</organism>
<dbReference type="Proteomes" id="UP001297600">
    <property type="component" value="Unassembled WGS sequence"/>
</dbReference>
<dbReference type="Gene3D" id="3.40.30.10">
    <property type="entry name" value="Glutaredoxin"/>
    <property type="match status" value="1"/>
</dbReference>
<dbReference type="EMBL" id="JAKNCT010000004">
    <property type="protein sequence ID" value="MCG5030672.1"/>
    <property type="molecule type" value="Genomic_DNA"/>
</dbReference>